<dbReference type="EMBL" id="CADEAL010004136">
    <property type="protein sequence ID" value="CAB1452611.1"/>
    <property type="molecule type" value="Genomic_DNA"/>
</dbReference>
<feature type="compositionally biased region" description="Basic and acidic residues" evidence="1">
    <location>
        <begin position="138"/>
        <end position="155"/>
    </location>
</feature>
<evidence type="ECO:0000313" key="3">
    <source>
        <dbReference type="Proteomes" id="UP001153269"/>
    </source>
</evidence>
<reference evidence="2" key="1">
    <citation type="submission" date="2020-03" db="EMBL/GenBank/DDBJ databases">
        <authorList>
            <person name="Weist P."/>
        </authorList>
    </citation>
    <scope>NUCLEOTIDE SEQUENCE</scope>
</reference>
<gene>
    <name evidence="2" type="ORF">PLEPLA_LOCUS40361</name>
</gene>
<keyword evidence="3" id="KW-1185">Reference proteome</keyword>
<protein>
    <submittedName>
        <fullName evidence="2">Uncharacterized protein</fullName>
    </submittedName>
</protein>
<proteinExistence type="predicted"/>
<organism evidence="2 3">
    <name type="scientific">Pleuronectes platessa</name>
    <name type="common">European plaice</name>
    <dbReference type="NCBI Taxonomy" id="8262"/>
    <lineage>
        <taxon>Eukaryota</taxon>
        <taxon>Metazoa</taxon>
        <taxon>Chordata</taxon>
        <taxon>Craniata</taxon>
        <taxon>Vertebrata</taxon>
        <taxon>Euteleostomi</taxon>
        <taxon>Actinopterygii</taxon>
        <taxon>Neopterygii</taxon>
        <taxon>Teleostei</taxon>
        <taxon>Neoteleostei</taxon>
        <taxon>Acanthomorphata</taxon>
        <taxon>Carangaria</taxon>
        <taxon>Pleuronectiformes</taxon>
        <taxon>Pleuronectoidei</taxon>
        <taxon>Pleuronectidae</taxon>
        <taxon>Pleuronectes</taxon>
    </lineage>
</organism>
<sequence>MTFTLSAGRASHPPRLFRKQSRRAGEESREEEKEKEKEGGERVNKHTAPFSPHLNSPAPATVLQDPRGSRRAAALLTQAATPMPVNKFCAAMETMSSSVEIPHETDTRAPAVVVAIRSILPHGEKVVRGARGGFQFRAEAERSREEQERSREERSQGQGHTWRQRQTLSGVLLAGPEITTGAI</sequence>
<name>A0A9N7Z6W7_PLEPL</name>
<feature type="compositionally biased region" description="Basic and acidic residues" evidence="1">
    <location>
        <begin position="23"/>
        <end position="44"/>
    </location>
</feature>
<feature type="region of interest" description="Disordered" evidence="1">
    <location>
        <begin position="1"/>
        <end position="70"/>
    </location>
</feature>
<evidence type="ECO:0000313" key="2">
    <source>
        <dbReference type="EMBL" id="CAB1452611.1"/>
    </source>
</evidence>
<dbReference type="Proteomes" id="UP001153269">
    <property type="component" value="Unassembled WGS sequence"/>
</dbReference>
<feature type="region of interest" description="Disordered" evidence="1">
    <location>
        <begin position="138"/>
        <end position="168"/>
    </location>
</feature>
<accession>A0A9N7Z6W7</accession>
<dbReference type="AlphaFoldDB" id="A0A9N7Z6W7"/>
<comment type="caution">
    <text evidence="2">The sequence shown here is derived from an EMBL/GenBank/DDBJ whole genome shotgun (WGS) entry which is preliminary data.</text>
</comment>
<evidence type="ECO:0000256" key="1">
    <source>
        <dbReference type="SAM" id="MobiDB-lite"/>
    </source>
</evidence>
<feature type="compositionally biased region" description="Polar residues" evidence="1">
    <location>
        <begin position="157"/>
        <end position="168"/>
    </location>
</feature>